<dbReference type="Proteomes" id="UP000037035">
    <property type="component" value="Unassembled WGS sequence"/>
</dbReference>
<dbReference type="AlphaFoldDB" id="A0A0L6UV72"/>
<evidence type="ECO:0000313" key="1">
    <source>
        <dbReference type="EMBL" id="KNZ52379.1"/>
    </source>
</evidence>
<evidence type="ECO:0000313" key="2">
    <source>
        <dbReference type="Proteomes" id="UP000037035"/>
    </source>
</evidence>
<keyword evidence="2" id="KW-1185">Reference proteome</keyword>
<sequence>MASIWQFDGPLGCFTQKMINKFHAFVSNIKQQSQSSASANDSLNQALYLYSEGQKVVFKHLQFYNILVIKKQARSISSKAPVLSGVASNPTIQLEGNNPGSWINSLQKMWLGRTKSHFLTGSN</sequence>
<name>A0A0L6UV72_9BASI</name>
<dbReference type="STRING" id="27349.A0A0L6UV72"/>
<comment type="caution">
    <text evidence="1">The sequence shown here is derived from an EMBL/GenBank/DDBJ whole genome shotgun (WGS) entry which is preliminary data.</text>
</comment>
<gene>
    <name evidence="1" type="ORF">VP01_359g1</name>
</gene>
<dbReference type="EMBL" id="LAVV01008612">
    <property type="protein sequence ID" value="KNZ52379.1"/>
    <property type="molecule type" value="Genomic_DNA"/>
</dbReference>
<protein>
    <submittedName>
        <fullName evidence="1">Uncharacterized protein</fullName>
    </submittedName>
</protein>
<proteinExistence type="predicted"/>
<accession>A0A0L6UV72</accession>
<organism evidence="1 2">
    <name type="scientific">Puccinia sorghi</name>
    <dbReference type="NCBI Taxonomy" id="27349"/>
    <lineage>
        <taxon>Eukaryota</taxon>
        <taxon>Fungi</taxon>
        <taxon>Dikarya</taxon>
        <taxon>Basidiomycota</taxon>
        <taxon>Pucciniomycotina</taxon>
        <taxon>Pucciniomycetes</taxon>
        <taxon>Pucciniales</taxon>
        <taxon>Pucciniaceae</taxon>
        <taxon>Puccinia</taxon>
    </lineage>
</organism>
<reference evidence="1 2" key="1">
    <citation type="submission" date="2015-08" db="EMBL/GenBank/DDBJ databases">
        <title>Next Generation Sequencing and Analysis of the Genome of Puccinia sorghi L Schw, the Causal Agent of Maize Common Rust.</title>
        <authorList>
            <person name="Rochi L."/>
            <person name="Burguener G."/>
            <person name="Darino M."/>
            <person name="Turjanski A."/>
            <person name="Kreff E."/>
            <person name="Dieguez M.J."/>
            <person name="Sacco F."/>
        </authorList>
    </citation>
    <scope>NUCLEOTIDE SEQUENCE [LARGE SCALE GENOMIC DNA]</scope>
    <source>
        <strain evidence="1 2">RO10H11247</strain>
    </source>
</reference>
<dbReference type="VEuPathDB" id="FungiDB:VP01_359g1"/>